<comment type="subcellular location">
    <subcellularLocation>
        <location evidence="1">Nucleus</location>
        <location evidence="1">Nucleolus</location>
    </subcellularLocation>
</comment>
<keyword evidence="3" id="KW-0479">Metal-binding</keyword>
<evidence type="ECO:0000256" key="6">
    <source>
        <dbReference type="ARBA" id="ARBA00023015"/>
    </source>
</evidence>
<keyword evidence="5" id="KW-0862">Zinc</keyword>
<name>A0A835GZ96_9MAGN</name>
<evidence type="ECO:0000256" key="11">
    <source>
        <dbReference type="SAM" id="SignalP"/>
    </source>
</evidence>
<evidence type="ECO:0000256" key="9">
    <source>
        <dbReference type="ARBA" id="ARBA00023242"/>
    </source>
</evidence>
<dbReference type="AlphaFoldDB" id="A0A835GZ96"/>
<sequence>MFGVFHVVLAAMKCYFLFTAEVSEERISQSQRSGGTYNIYGQSGAMIWFKSLRKRIPISSSLAVSFLACHLAREPILPTDIYKWALEEKLPYLKAFLDIERQFGRPSSACPYSPSVMFKPYKVVGPRELEFMSGFVAQTIGLELPPVNFFAIANRYLNELSLPPDKILPLAARIYEWSMPPDLWLSANQKRLPSRVCVMSIILLAIRLLYNINGFGKWEESFAGPTISQSNQGRDGNIEVCSLSSDIPEKKISTCKSKKRKNVSRERSRSFDPNGKPKKRKNTVWSSRSSSLPGKRNPNKIRGLLNNHNYGFDTAELLHNLEALLANIDDKEEYLKDLPTYLKYCQDVVFAGLKPLLEINEEERIIEKLWNFYERQEDTPRRDRSTSIGDGGRTCRTPAYDGTCSSSMQCSQDEDSDSSIQKNDQILRGTAVKRLKMNMEENGFCYIPPRVKLKRLDHLHYIRKNDNGTRSYVAHADYYILLRACARVAEVGARYMHSGALKLEKRLCWIENRVDESLHFRFQKPSSQSTVDIDSVKDTNDDINNLNFNIVL</sequence>
<keyword evidence="9" id="KW-0539">Nucleus</keyword>
<accession>A0A835GZ96</accession>
<dbReference type="GO" id="GO:0001164">
    <property type="term" value="F:RNA polymerase I core promoter sequence-specific DNA binding"/>
    <property type="evidence" value="ECO:0007669"/>
    <property type="project" value="InterPro"/>
</dbReference>
<evidence type="ECO:0000313" key="12">
    <source>
        <dbReference type="EMBL" id="KAF9588872.1"/>
    </source>
</evidence>
<evidence type="ECO:0008006" key="14">
    <source>
        <dbReference type="Google" id="ProtNLM"/>
    </source>
</evidence>
<dbReference type="GO" id="GO:0070860">
    <property type="term" value="C:RNA polymerase I core factor complex"/>
    <property type="evidence" value="ECO:0007669"/>
    <property type="project" value="InterPro"/>
</dbReference>
<evidence type="ECO:0000256" key="7">
    <source>
        <dbReference type="ARBA" id="ARBA00023125"/>
    </source>
</evidence>
<dbReference type="GO" id="GO:0008270">
    <property type="term" value="F:zinc ion binding"/>
    <property type="evidence" value="ECO:0007669"/>
    <property type="project" value="UniProtKB-KW"/>
</dbReference>
<dbReference type="PANTHER" id="PTHR31576:SF2">
    <property type="entry name" value="TATA BOX-BINDING PROTEIN-ASSOCIATED FACTOR RNA POLYMERASE I SUBUNIT B"/>
    <property type="match status" value="1"/>
</dbReference>
<dbReference type="GO" id="GO:0042790">
    <property type="term" value="P:nucleolar large rRNA transcription by RNA polymerase I"/>
    <property type="evidence" value="ECO:0007669"/>
    <property type="project" value="TreeGrafter"/>
</dbReference>
<dbReference type="PANTHER" id="PTHR31576">
    <property type="entry name" value="TATA BOX-BINDING PROTEIN-ASSOCIATED FACTOR RNA POLYMERASE I SUBUNIT B"/>
    <property type="match status" value="1"/>
</dbReference>
<reference evidence="12 13" key="1">
    <citation type="submission" date="2020-10" db="EMBL/GenBank/DDBJ databases">
        <title>The Coptis chinensis genome and diversification of protoberbering-type alkaloids.</title>
        <authorList>
            <person name="Wang B."/>
            <person name="Shu S."/>
            <person name="Song C."/>
            <person name="Liu Y."/>
        </authorList>
    </citation>
    <scope>NUCLEOTIDE SEQUENCE [LARGE SCALE GENOMIC DNA]</scope>
    <source>
        <strain evidence="12">HL-2020</strain>
        <tissue evidence="12">Leaf</tissue>
    </source>
</reference>
<feature type="compositionally biased region" description="Polar residues" evidence="10">
    <location>
        <begin position="283"/>
        <end position="292"/>
    </location>
</feature>
<evidence type="ECO:0000256" key="1">
    <source>
        <dbReference type="ARBA" id="ARBA00004604"/>
    </source>
</evidence>
<feature type="signal peptide" evidence="11">
    <location>
        <begin position="1"/>
        <end position="24"/>
    </location>
</feature>
<feature type="chain" id="PRO_5032669965" description="TATA box-binding protein-associated factor RNA polymerase I subunit B" evidence="11">
    <location>
        <begin position="25"/>
        <end position="552"/>
    </location>
</feature>
<organism evidence="12 13">
    <name type="scientific">Coptis chinensis</name>
    <dbReference type="NCBI Taxonomy" id="261450"/>
    <lineage>
        <taxon>Eukaryota</taxon>
        <taxon>Viridiplantae</taxon>
        <taxon>Streptophyta</taxon>
        <taxon>Embryophyta</taxon>
        <taxon>Tracheophyta</taxon>
        <taxon>Spermatophyta</taxon>
        <taxon>Magnoliopsida</taxon>
        <taxon>Ranunculales</taxon>
        <taxon>Ranunculaceae</taxon>
        <taxon>Coptidoideae</taxon>
        <taxon>Coptis</taxon>
    </lineage>
</organism>
<dbReference type="OrthoDB" id="10069252at2759"/>
<gene>
    <name evidence="12" type="ORF">IFM89_016835</name>
</gene>
<keyword evidence="8" id="KW-0804">Transcription</keyword>
<proteinExistence type="inferred from homology"/>
<dbReference type="InterPro" id="IPR033599">
    <property type="entry name" value="TAF1B/Rrn7"/>
</dbReference>
<evidence type="ECO:0000256" key="8">
    <source>
        <dbReference type="ARBA" id="ARBA00023163"/>
    </source>
</evidence>
<feature type="region of interest" description="Disordered" evidence="10">
    <location>
        <begin position="254"/>
        <end position="300"/>
    </location>
</feature>
<evidence type="ECO:0000256" key="5">
    <source>
        <dbReference type="ARBA" id="ARBA00022833"/>
    </source>
</evidence>
<comment type="similarity">
    <text evidence="2">Belongs to the RRN7/TAF1B family.</text>
</comment>
<evidence type="ECO:0000256" key="4">
    <source>
        <dbReference type="ARBA" id="ARBA00022771"/>
    </source>
</evidence>
<evidence type="ECO:0000256" key="10">
    <source>
        <dbReference type="SAM" id="MobiDB-lite"/>
    </source>
</evidence>
<keyword evidence="4" id="KW-0863">Zinc-finger</keyword>
<keyword evidence="13" id="KW-1185">Reference proteome</keyword>
<dbReference type="EMBL" id="JADFTS010000009">
    <property type="protein sequence ID" value="KAF9588872.1"/>
    <property type="molecule type" value="Genomic_DNA"/>
</dbReference>
<keyword evidence="11" id="KW-0732">Signal</keyword>
<evidence type="ECO:0000256" key="2">
    <source>
        <dbReference type="ARBA" id="ARBA00006899"/>
    </source>
</evidence>
<protein>
    <recommendedName>
        <fullName evidence="14">TATA box-binding protein-associated factor RNA polymerase I subunit B</fullName>
    </recommendedName>
</protein>
<keyword evidence="7" id="KW-0238">DNA-binding</keyword>
<keyword evidence="6" id="KW-0805">Transcription regulation</keyword>
<evidence type="ECO:0000256" key="3">
    <source>
        <dbReference type="ARBA" id="ARBA00022723"/>
    </source>
</evidence>
<dbReference type="Proteomes" id="UP000631114">
    <property type="component" value="Unassembled WGS sequence"/>
</dbReference>
<comment type="caution">
    <text evidence="12">The sequence shown here is derived from an EMBL/GenBank/DDBJ whole genome shotgun (WGS) entry which is preliminary data.</text>
</comment>
<evidence type="ECO:0000313" key="13">
    <source>
        <dbReference type="Proteomes" id="UP000631114"/>
    </source>
</evidence>